<evidence type="ECO:0000256" key="3">
    <source>
        <dbReference type="ARBA" id="ARBA00022723"/>
    </source>
</evidence>
<evidence type="ECO:0000256" key="5">
    <source>
        <dbReference type="ARBA" id="ARBA00022842"/>
    </source>
</evidence>
<gene>
    <name evidence="6" type="ORF">SAMN06265827_1268</name>
</gene>
<dbReference type="GO" id="GO:0006796">
    <property type="term" value="P:phosphate-containing compound metabolic process"/>
    <property type="evidence" value="ECO:0007669"/>
    <property type="project" value="InterPro"/>
</dbReference>
<evidence type="ECO:0000313" key="6">
    <source>
        <dbReference type="EMBL" id="SNY39858.1"/>
    </source>
</evidence>
<reference evidence="7" key="1">
    <citation type="submission" date="2017-09" db="EMBL/GenBank/DDBJ databases">
        <authorList>
            <person name="Varghese N."/>
            <person name="Submissions S."/>
        </authorList>
    </citation>
    <scope>NUCLEOTIDE SEQUENCE [LARGE SCALE GENOMIC DNA]</scope>
    <source>
        <strain evidence="7">MSL47</strain>
    </source>
</reference>
<proteinExistence type="predicted"/>
<keyword evidence="3" id="KW-0479">Metal-binding</keyword>
<keyword evidence="4" id="KW-0378">Hydrolase</keyword>
<dbReference type="Gene3D" id="3.90.80.10">
    <property type="entry name" value="Inorganic pyrophosphatase"/>
    <property type="match status" value="1"/>
</dbReference>
<evidence type="ECO:0000256" key="4">
    <source>
        <dbReference type="ARBA" id="ARBA00022801"/>
    </source>
</evidence>
<dbReference type="Pfam" id="PF00719">
    <property type="entry name" value="Pyrophosphatase"/>
    <property type="match status" value="1"/>
</dbReference>
<dbReference type="RefSeq" id="WP_097018921.1">
    <property type="nucleotide sequence ID" value="NZ_OBDZ01000026.1"/>
</dbReference>
<sequence>MKEYLGREVKVKIDRPLGSKHPEYGFYYPLNYGYIPNTIGGDGEEIDAYVLGVHEPISQYRGKVIGIIQRKDDDEDKLVVSAEKNYYGKEAIKALTEFQERFFEIEIIAFDK</sequence>
<evidence type="ECO:0000313" key="7">
    <source>
        <dbReference type="Proteomes" id="UP000219573"/>
    </source>
</evidence>
<name>A0A285HVU4_9FIRM</name>
<protein>
    <recommendedName>
        <fullName evidence="2">inorganic diphosphatase</fullName>
        <ecNumber evidence="2">3.6.1.1</ecNumber>
    </recommendedName>
</protein>
<accession>A0A285HVU4</accession>
<dbReference type="GO" id="GO:0004427">
    <property type="term" value="F:inorganic diphosphate phosphatase activity"/>
    <property type="evidence" value="ECO:0007669"/>
    <property type="project" value="UniProtKB-EC"/>
</dbReference>
<keyword evidence="5" id="KW-0460">Magnesium</keyword>
<evidence type="ECO:0000256" key="1">
    <source>
        <dbReference type="ARBA" id="ARBA00001946"/>
    </source>
</evidence>
<dbReference type="EMBL" id="OBDZ01000026">
    <property type="protein sequence ID" value="SNY39858.1"/>
    <property type="molecule type" value="Genomic_DNA"/>
</dbReference>
<dbReference type="InterPro" id="IPR008162">
    <property type="entry name" value="Pyrophosphatase"/>
</dbReference>
<dbReference type="InterPro" id="IPR036649">
    <property type="entry name" value="Pyrophosphatase_sf"/>
</dbReference>
<dbReference type="GO" id="GO:0005737">
    <property type="term" value="C:cytoplasm"/>
    <property type="evidence" value="ECO:0007669"/>
    <property type="project" value="InterPro"/>
</dbReference>
<keyword evidence="7" id="KW-1185">Reference proteome</keyword>
<dbReference type="GO" id="GO:0000287">
    <property type="term" value="F:magnesium ion binding"/>
    <property type="evidence" value="ECO:0007669"/>
    <property type="project" value="InterPro"/>
</dbReference>
<organism evidence="6 7">
    <name type="scientific">Orenia metallireducens</name>
    <dbReference type="NCBI Taxonomy" id="1413210"/>
    <lineage>
        <taxon>Bacteria</taxon>
        <taxon>Bacillati</taxon>
        <taxon>Bacillota</taxon>
        <taxon>Clostridia</taxon>
        <taxon>Halanaerobiales</taxon>
        <taxon>Halobacteroidaceae</taxon>
        <taxon>Orenia</taxon>
    </lineage>
</organism>
<evidence type="ECO:0000256" key="2">
    <source>
        <dbReference type="ARBA" id="ARBA00012146"/>
    </source>
</evidence>
<comment type="cofactor">
    <cofactor evidence="1">
        <name>Mg(2+)</name>
        <dbReference type="ChEBI" id="CHEBI:18420"/>
    </cofactor>
</comment>
<dbReference type="SUPFAM" id="SSF50324">
    <property type="entry name" value="Inorganic pyrophosphatase"/>
    <property type="match status" value="1"/>
</dbReference>
<dbReference type="Proteomes" id="UP000219573">
    <property type="component" value="Unassembled WGS sequence"/>
</dbReference>
<dbReference type="EC" id="3.6.1.1" evidence="2"/>
<dbReference type="AlphaFoldDB" id="A0A285HVU4"/>